<evidence type="ECO:0000256" key="4">
    <source>
        <dbReference type="ARBA" id="ARBA00022989"/>
    </source>
</evidence>
<comment type="caution">
    <text evidence="10">The sequence shown here is derived from an EMBL/GenBank/DDBJ whole genome shotgun (WGS) entry which is preliminary data.</text>
</comment>
<dbReference type="SUPFAM" id="SSF81324">
    <property type="entry name" value="Voltage-gated potassium channels"/>
    <property type="match status" value="1"/>
</dbReference>
<evidence type="ECO:0000313" key="11">
    <source>
        <dbReference type="Proteomes" id="UP000288623"/>
    </source>
</evidence>
<evidence type="ECO:0000256" key="1">
    <source>
        <dbReference type="ARBA" id="ARBA00004141"/>
    </source>
</evidence>
<keyword evidence="5" id="KW-0406">Ion transport</keyword>
<feature type="transmembrane region" description="Helical" evidence="8">
    <location>
        <begin position="82"/>
        <end position="106"/>
    </location>
</feature>
<dbReference type="GO" id="GO:0022841">
    <property type="term" value="F:potassium ion leak channel activity"/>
    <property type="evidence" value="ECO:0007669"/>
    <property type="project" value="TreeGrafter"/>
</dbReference>
<dbReference type="PANTHER" id="PTHR11003:SF330">
    <property type="entry name" value="POTASSIUM CHANNEL DOMAIN-CONTAINING PROTEIN"/>
    <property type="match status" value="1"/>
</dbReference>
<feature type="transmembrane region" description="Helical" evidence="8">
    <location>
        <begin position="23"/>
        <end position="42"/>
    </location>
</feature>
<reference evidence="10 11" key="1">
    <citation type="submission" date="2014-11" db="EMBL/GenBank/DDBJ databases">
        <title>Genome sequence and analysis of novel Kurthia sp.</title>
        <authorList>
            <person name="Lawson J.N."/>
            <person name="Gonzalez J.E."/>
            <person name="Rinauldi L."/>
            <person name="Xuan Z."/>
            <person name="Firman A."/>
            <person name="Shaddox L."/>
            <person name="Trudeau A."/>
            <person name="Shah S."/>
            <person name="Reiman D."/>
        </authorList>
    </citation>
    <scope>NUCLEOTIDE SEQUENCE [LARGE SCALE GENOMIC DNA]</scope>
    <source>
        <strain evidence="10 11">3B1D</strain>
    </source>
</reference>
<dbReference type="GO" id="GO:0015271">
    <property type="term" value="F:outward rectifier potassium channel activity"/>
    <property type="evidence" value="ECO:0007669"/>
    <property type="project" value="TreeGrafter"/>
</dbReference>
<dbReference type="RefSeq" id="WP_126990527.1">
    <property type="nucleotide sequence ID" value="NZ_JTFC01000031.1"/>
</dbReference>
<evidence type="ECO:0000256" key="5">
    <source>
        <dbReference type="ARBA" id="ARBA00023065"/>
    </source>
</evidence>
<evidence type="ECO:0000256" key="2">
    <source>
        <dbReference type="ARBA" id="ARBA00022448"/>
    </source>
</evidence>
<accession>A0A433RS92</accession>
<keyword evidence="3 8" id="KW-0812">Transmembrane</keyword>
<dbReference type="PANTHER" id="PTHR11003">
    <property type="entry name" value="POTASSIUM CHANNEL, SUBFAMILY K"/>
    <property type="match status" value="1"/>
</dbReference>
<evidence type="ECO:0000256" key="8">
    <source>
        <dbReference type="SAM" id="Phobius"/>
    </source>
</evidence>
<gene>
    <name evidence="10" type="ORF">QI30_08565</name>
</gene>
<keyword evidence="7" id="KW-0407">Ion channel</keyword>
<dbReference type="EMBL" id="JTFC01000031">
    <property type="protein sequence ID" value="RUS55018.1"/>
    <property type="molecule type" value="Genomic_DNA"/>
</dbReference>
<evidence type="ECO:0000256" key="6">
    <source>
        <dbReference type="ARBA" id="ARBA00023136"/>
    </source>
</evidence>
<sequence length="119" mass="13567">MVSFLLTSLRLFKAILHMMRRKLFWSVLTTLGFILLSGTLFYHQVENWRFLDSFYFAFTTLMPTGLNTGLSPSTGFSKVFTMIYLVVGTGAMLSMLLLIGSAVLTFEKKEMKQESKKSD</sequence>
<proteinExistence type="predicted"/>
<dbReference type="GO" id="GO:0005886">
    <property type="term" value="C:plasma membrane"/>
    <property type="evidence" value="ECO:0007669"/>
    <property type="project" value="TreeGrafter"/>
</dbReference>
<dbReference type="OrthoDB" id="9785285at2"/>
<keyword evidence="6 8" id="KW-0472">Membrane</keyword>
<dbReference type="Gene3D" id="1.10.287.70">
    <property type="match status" value="1"/>
</dbReference>
<dbReference type="AlphaFoldDB" id="A0A433RS92"/>
<protein>
    <submittedName>
        <fullName evidence="10">Ion channel protein</fullName>
    </submittedName>
</protein>
<comment type="subcellular location">
    <subcellularLocation>
        <location evidence="1">Membrane</location>
        <topology evidence="1">Multi-pass membrane protein</topology>
    </subcellularLocation>
</comment>
<dbReference type="Pfam" id="PF07885">
    <property type="entry name" value="Ion_trans_2"/>
    <property type="match status" value="1"/>
</dbReference>
<keyword evidence="11" id="KW-1185">Reference proteome</keyword>
<organism evidence="10 11">
    <name type="scientific">Candidatus Kurthia intestinigallinarum</name>
    <dbReference type="NCBI Taxonomy" id="1562256"/>
    <lineage>
        <taxon>Bacteria</taxon>
        <taxon>Bacillati</taxon>
        <taxon>Bacillota</taxon>
        <taxon>Bacilli</taxon>
        <taxon>Bacillales</taxon>
        <taxon>Caryophanaceae</taxon>
        <taxon>Kurthia</taxon>
    </lineage>
</organism>
<evidence type="ECO:0000256" key="3">
    <source>
        <dbReference type="ARBA" id="ARBA00022692"/>
    </source>
</evidence>
<dbReference type="InterPro" id="IPR003280">
    <property type="entry name" value="2pore_dom_K_chnl"/>
</dbReference>
<evidence type="ECO:0000313" key="10">
    <source>
        <dbReference type="EMBL" id="RUS55018.1"/>
    </source>
</evidence>
<evidence type="ECO:0000256" key="7">
    <source>
        <dbReference type="ARBA" id="ARBA00023303"/>
    </source>
</evidence>
<dbReference type="InterPro" id="IPR013099">
    <property type="entry name" value="K_chnl_dom"/>
</dbReference>
<keyword evidence="4 8" id="KW-1133">Transmembrane helix</keyword>
<dbReference type="GO" id="GO:0030322">
    <property type="term" value="P:stabilization of membrane potential"/>
    <property type="evidence" value="ECO:0007669"/>
    <property type="project" value="TreeGrafter"/>
</dbReference>
<evidence type="ECO:0000259" key="9">
    <source>
        <dbReference type="Pfam" id="PF07885"/>
    </source>
</evidence>
<dbReference type="Proteomes" id="UP000288623">
    <property type="component" value="Unassembled WGS sequence"/>
</dbReference>
<keyword evidence="2" id="KW-0813">Transport</keyword>
<name>A0A433RS92_9BACL</name>
<feature type="domain" description="Potassium channel" evidence="9">
    <location>
        <begin position="30"/>
        <end position="103"/>
    </location>
</feature>